<comment type="caution">
    <text evidence="6">The sequence shown here is derived from an EMBL/GenBank/DDBJ whole genome shotgun (WGS) entry which is preliminary data.</text>
</comment>
<dbReference type="InterPro" id="IPR003008">
    <property type="entry name" value="Tubulin_FtsZ_GTPase"/>
</dbReference>
<sequence>MPEPILPSVPAVIKTEASNNSVLINNQVKLASPLFEAAVSIKIFGIGGAGGNILDHLIRSGFPATRAYALNTDRAHLSRSLASNQLLIGKGVTAGLGTGKNPQRGLLAAQESEGIITEALAGADLVFLIGGLGKGTGAGALPFVAELAKKQKVMSFAIVATPFHFEGATAQKIAAEALREIELAASATMTLSNEKIRFQAGNDATDLAAFRLASESIYEVVVGIHELLAGEANINVDFSDFASYISGSKRALVARKSVPKDGDLLKAIGGMLTNDAFSVSLMGSPKSIIFFTYAQPLAMTTIEDAINLLKQRSGNMEHDVIYGIRQDLSLASGEIQICIVSACQSEAQATIAGLAKNNGPNFSTPAPFSRSALFNRRSERHEPSTNLIRQPTILETGVKMFKKQTTSAEVIAPGVHELRRFEDVKAAANELLSASGRVVIVDLNRLPAELKNRVADFLNGLIYALRGSVEQITPERYSYTNPKRNTNAASTLSVGSAAALITLGATGTLTPSQLTDQAKLDKIDFSKPYRTAAEKMLGTNQNVFADIGNAEVRKHASSTPVLNLDGTNTQYRSVFTLHLNDAERTVTVLISLSQELTDQQFLDQQPNPFPELDLATPARPNLTAGTSGTINFVLALAADIGPNGTQLVATRPIVIQITVRPLDEVDLGNILNN</sequence>
<evidence type="ECO:0000313" key="7">
    <source>
        <dbReference type="Proteomes" id="UP000682733"/>
    </source>
</evidence>
<dbReference type="GO" id="GO:0005525">
    <property type="term" value="F:GTP binding"/>
    <property type="evidence" value="ECO:0007669"/>
    <property type="project" value="UniProtKB-KW"/>
</dbReference>
<dbReference type="AlphaFoldDB" id="A0A8S2GIW0"/>
<dbReference type="InterPro" id="IPR000158">
    <property type="entry name" value="Cell_div_FtsZ"/>
</dbReference>
<dbReference type="Gene3D" id="3.30.110.150">
    <property type="entry name" value="SepF-like protein"/>
    <property type="match status" value="1"/>
</dbReference>
<dbReference type="SMART" id="SM00864">
    <property type="entry name" value="Tubulin"/>
    <property type="match status" value="1"/>
</dbReference>
<protein>
    <recommendedName>
        <fullName evidence="4">Tubulin/FtsZ GTPase domain-containing protein</fullName>
    </recommendedName>
</protein>
<name>A0A8S2GIW0_9BILA</name>
<accession>A0A8S2GIW0</accession>
<dbReference type="InterPro" id="IPR038594">
    <property type="entry name" value="SepF-like_sf"/>
</dbReference>
<dbReference type="PANTHER" id="PTHR30314">
    <property type="entry name" value="CELL DIVISION PROTEIN FTSZ-RELATED"/>
    <property type="match status" value="1"/>
</dbReference>
<evidence type="ECO:0000313" key="6">
    <source>
        <dbReference type="EMBL" id="CAF3523887.1"/>
    </source>
</evidence>
<dbReference type="InterPro" id="IPR007561">
    <property type="entry name" value="Cell_div_SepF/SepF-rel"/>
</dbReference>
<keyword evidence="2" id="KW-0547">Nucleotide-binding</keyword>
<dbReference type="GO" id="GO:0051301">
    <property type="term" value="P:cell division"/>
    <property type="evidence" value="ECO:0007669"/>
    <property type="project" value="TreeGrafter"/>
</dbReference>
<dbReference type="Proteomes" id="UP000677228">
    <property type="component" value="Unassembled WGS sequence"/>
</dbReference>
<dbReference type="CDD" id="cd02201">
    <property type="entry name" value="FtsZ_type1"/>
    <property type="match status" value="1"/>
</dbReference>
<dbReference type="Pfam" id="PF00091">
    <property type="entry name" value="Tubulin"/>
    <property type="match status" value="1"/>
</dbReference>
<gene>
    <name evidence="5" type="ORF">OVA965_LOCUS1719</name>
    <name evidence="6" type="ORF">TMI583_LOCUS1719</name>
</gene>
<dbReference type="GO" id="GO:0032153">
    <property type="term" value="C:cell division site"/>
    <property type="evidence" value="ECO:0007669"/>
    <property type="project" value="TreeGrafter"/>
</dbReference>
<dbReference type="SUPFAM" id="SSF55307">
    <property type="entry name" value="Tubulin C-terminal domain-like"/>
    <property type="match status" value="1"/>
</dbReference>
<dbReference type="PRINTS" id="PR00423">
    <property type="entry name" value="CELLDVISFTSZ"/>
</dbReference>
<dbReference type="InterPro" id="IPR008280">
    <property type="entry name" value="Tub_FtsZ_C"/>
</dbReference>
<reference evidence="6" key="1">
    <citation type="submission" date="2021-02" db="EMBL/GenBank/DDBJ databases">
        <authorList>
            <person name="Nowell W R."/>
        </authorList>
    </citation>
    <scope>NUCLEOTIDE SEQUENCE</scope>
</reference>
<comment type="similarity">
    <text evidence="1">Belongs to the FtsZ family.</text>
</comment>
<evidence type="ECO:0000313" key="5">
    <source>
        <dbReference type="EMBL" id="CAF0745925.1"/>
    </source>
</evidence>
<proteinExistence type="inferred from homology"/>
<dbReference type="InterPro" id="IPR036525">
    <property type="entry name" value="Tubulin/FtsZ_GTPase_sf"/>
</dbReference>
<dbReference type="Gene3D" id="3.40.50.1440">
    <property type="entry name" value="Tubulin/FtsZ, GTPase domain"/>
    <property type="match status" value="1"/>
</dbReference>
<feature type="domain" description="Tubulin/FtsZ GTPase" evidence="4">
    <location>
        <begin position="40"/>
        <end position="232"/>
    </location>
</feature>
<evidence type="ECO:0000259" key="4">
    <source>
        <dbReference type="SMART" id="SM00864"/>
    </source>
</evidence>
<dbReference type="SUPFAM" id="SSF52490">
    <property type="entry name" value="Tubulin nucleotide-binding domain-like"/>
    <property type="match status" value="1"/>
</dbReference>
<evidence type="ECO:0000256" key="3">
    <source>
        <dbReference type="ARBA" id="ARBA00023134"/>
    </source>
</evidence>
<keyword evidence="3" id="KW-0342">GTP-binding</keyword>
<evidence type="ECO:0000256" key="2">
    <source>
        <dbReference type="ARBA" id="ARBA00022741"/>
    </source>
</evidence>
<dbReference type="EMBL" id="CAJNOK010000335">
    <property type="protein sequence ID" value="CAF0745925.1"/>
    <property type="molecule type" value="Genomic_DNA"/>
</dbReference>
<evidence type="ECO:0000256" key="1">
    <source>
        <dbReference type="ARBA" id="ARBA00009690"/>
    </source>
</evidence>
<dbReference type="GO" id="GO:0003924">
    <property type="term" value="F:GTPase activity"/>
    <property type="evidence" value="ECO:0007669"/>
    <property type="project" value="InterPro"/>
</dbReference>
<dbReference type="EMBL" id="CAJOBA010000335">
    <property type="protein sequence ID" value="CAF3523887.1"/>
    <property type="molecule type" value="Genomic_DNA"/>
</dbReference>
<dbReference type="PANTHER" id="PTHR30314:SF3">
    <property type="entry name" value="MITOCHONDRIAL DIVISION PROTEIN FSZA"/>
    <property type="match status" value="1"/>
</dbReference>
<organism evidence="6 7">
    <name type="scientific">Didymodactylos carnosus</name>
    <dbReference type="NCBI Taxonomy" id="1234261"/>
    <lineage>
        <taxon>Eukaryota</taxon>
        <taxon>Metazoa</taxon>
        <taxon>Spiralia</taxon>
        <taxon>Gnathifera</taxon>
        <taxon>Rotifera</taxon>
        <taxon>Eurotatoria</taxon>
        <taxon>Bdelloidea</taxon>
        <taxon>Philodinida</taxon>
        <taxon>Philodinidae</taxon>
        <taxon>Didymodactylos</taxon>
    </lineage>
</organism>
<dbReference type="GO" id="GO:0005737">
    <property type="term" value="C:cytoplasm"/>
    <property type="evidence" value="ECO:0007669"/>
    <property type="project" value="TreeGrafter"/>
</dbReference>
<dbReference type="Proteomes" id="UP000682733">
    <property type="component" value="Unassembled WGS sequence"/>
</dbReference>
<dbReference type="InterPro" id="IPR045061">
    <property type="entry name" value="FtsZ/CetZ"/>
</dbReference>
<dbReference type="Pfam" id="PF04472">
    <property type="entry name" value="SepF"/>
    <property type="match status" value="1"/>
</dbReference>
<dbReference type="HAMAP" id="MF_00909">
    <property type="entry name" value="FtsZ"/>
    <property type="match status" value="1"/>
</dbReference>